<dbReference type="EMBL" id="QRIA01000010">
    <property type="protein sequence ID" value="RHG18420.1"/>
    <property type="molecule type" value="Genomic_DNA"/>
</dbReference>
<evidence type="ECO:0000313" key="12">
    <source>
        <dbReference type="EMBL" id="PLT54555.1"/>
    </source>
</evidence>
<evidence type="ECO:0000313" key="17">
    <source>
        <dbReference type="EMBL" id="RHG18420.1"/>
    </source>
</evidence>
<dbReference type="EMBL" id="JAAIRM010000012">
    <property type="protein sequence ID" value="NSI19389.1"/>
    <property type="molecule type" value="Genomic_DNA"/>
</dbReference>
<reference evidence="9" key="4">
    <citation type="submission" date="2020-02" db="EMBL/GenBank/DDBJ databases">
        <authorList>
            <person name="Littmann E."/>
            <person name="Sorbara M."/>
        </authorList>
    </citation>
    <scope>NUCLEOTIDE SEQUENCE</scope>
    <source>
        <strain evidence="11">MSK.11.9</strain>
        <strain evidence="10">MSK.15.32</strain>
        <strain evidence="9">MSK.22.53</strain>
    </source>
</reference>
<dbReference type="InterPro" id="IPR057666">
    <property type="entry name" value="DrpA_SLOG"/>
</dbReference>
<dbReference type="Proteomes" id="UP000234849">
    <property type="component" value="Unassembled WGS sequence"/>
</dbReference>
<evidence type="ECO:0000313" key="24">
    <source>
        <dbReference type="Proteomes" id="UP000283981"/>
    </source>
</evidence>
<reference evidence="4" key="5">
    <citation type="submission" date="2021-10" db="EMBL/GenBank/DDBJ databases">
        <title>Collection of gut derived symbiotic bacterial strains cultured from healthy donors.</title>
        <authorList>
            <person name="Lin H."/>
            <person name="Littmann E."/>
            <person name="Claire K."/>
            <person name="Pamer E."/>
        </authorList>
    </citation>
    <scope>NUCLEOTIDE SEQUENCE</scope>
    <source>
        <strain evidence="4">MSK.23.18</strain>
    </source>
</reference>
<dbReference type="EMBL" id="QSIR01000006">
    <property type="protein sequence ID" value="RHD07562.1"/>
    <property type="molecule type" value="Genomic_DNA"/>
</dbReference>
<dbReference type="SUPFAM" id="SSF102405">
    <property type="entry name" value="MCP/YpsA-like"/>
    <property type="match status" value="1"/>
</dbReference>
<dbReference type="Gene3D" id="3.40.50.450">
    <property type="match status" value="1"/>
</dbReference>
<dbReference type="Proteomes" id="UP000285697">
    <property type="component" value="Unassembled WGS sequence"/>
</dbReference>
<evidence type="ECO:0000313" key="23">
    <source>
        <dbReference type="Proteomes" id="UP000283834"/>
    </source>
</evidence>
<dbReference type="Proteomes" id="UP001296580">
    <property type="component" value="Unassembled WGS sequence"/>
</dbReference>
<evidence type="ECO:0000313" key="14">
    <source>
        <dbReference type="EMBL" id="RGQ66287.1"/>
    </source>
</evidence>
<evidence type="ECO:0000313" key="10">
    <source>
        <dbReference type="EMBL" id="NSI57908.1"/>
    </source>
</evidence>
<evidence type="ECO:0000313" key="5">
    <source>
        <dbReference type="EMBL" id="MCZ0690375.1"/>
    </source>
</evidence>
<dbReference type="Proteomes" id="UP000285610">
    <property type="component" value="Unassembled WGS sequence"/>
</dbReference>
<dbReference type="Proteomes" id="UP001297370">
    <property type="component" value="Unassembled WGS sequence"/>
</dbReference>
<dbReference type="EMBL" id="QRLN01000016">
    <property type="protein sequence ID" value="RHJ10480.1"/>
    <property type="molecule type" value="Genomic_DNA"/>
</dbReference>
<dbReference type="Proteomes" id="UP001296643">
    <property type="component" value="Unassembled WGS sequence"/>
</dbReference>
<dbReference type="PANTHER" id="PTHR43022:SF1">
    <property type="entry name" value="PROTEIN SMF"/>
    <property type="match status" value="1"/>
</dbReference>
<evidence type="ECO:0000313" key="6">
    <source>
        <dbReference type="EMBL" id="MDB8687312.1"/>
    </source>
</evidence>
<dbReference type="PANTHER" id="PTHR43022">
    <property type="entry name" value="PROTEIN SMF"/>
    <property type="match status" value="1"/>
</dbReference>
<dbReference type="GeneID" id="57435049"/>
<dbReference type="Proteomes" id="UP000283981">
    <property type="component" value="Unassembled WGS sequence"/>
</dbReference>
<dbReference type="EMBL" id="QRIS01000024">
    <property type="protein sequence ID" value="RHG81517.1"/>
    <property type="molecule type" value="Genomic_DNA"/>
</dbReference>
<evidence type="ECO:0000313" key="4">
    <source>
        <dbReference type="EMBL" id="MCB5620288.1"/>
    </source>
</evidence>
<evidence type="ECO:0000313" key="18">
    <source>
        <dbReference type="EMBL" id="RHG81517.1"/>
    </source>
</evidence>
<evidence type="ECO:0000259" key="2">
    <source>
        <dbReference type="Pfam" id="PF02481"/>
    </source>
</evidence>
<protein>
    <submittedName>
        <fullName evidence="12">DNA-processing protein DprA</fullName>
    </submittedName>
    <submittedName>
        <fullName evidence="9">DNA-protecting protein DprA</fullName>
    </submittedName>
</protein>
<dbReference type="EMBL" id="JAJBOM010000023">
    <property type="protein sequence ID" value="MCB5620288.1"/>
    <property type="molecule type" value="Genomic_DNA"/>
</dbReference>
<dbReference type="RefSeq" id="WP_004843018.1">
    <property type="nucleotide sequence ID" value="NZ_AP031446.1"/>
</dbReference>
<accession>A0A2N5NHH8</accession>
<dbReference type="Proteomes" id="UP000283834">
    <property type="component" value="Unassembled WGS sequence"/>
</dbReference>
<evidence type="ECO:0000313" key="20">
    <source>
        <dbReference type="EMBL" id="RHM74904.1"/>
    </source>
</evidence>
<dbReference type="EMBL" id="QRTJ01000020">
    <property type="protein sequence ID" value="RGQ66287.1"/>
    <property type="molecule type" value="Genomic_DNA"/>
</dbReference>
<sequence>MKYEYWFAGIRNIPDRTKIKLKEKAGTAEAIYYIEETALRKMQLLKEQEIWKLLEAKKKEELDRNYEAMRQKGISVIPWGEKEYPGRLKEIYDPPYALYVKGKLPDNTARAAAIVGARSCTPYGEKYALEYGKKLAECGIQVISGLARGVDGIGQRGALLGGGKTFAVLGSGVDVCYPKNHMGLYLDILEQEGGILSELPPGTPPLPQHFPRRNRIISALSDIVLVMEARERSGSLITADLALEQGKDVYALPGPVNSSLSQGCNRLIFQGAGILLSPENLLDEMGIAYSGECEKSDKNEKMLESPEYMVYSCVGLYPKSVGQLTEETKLRPEEVLKLLVSLELQGYIREISKNYYIKVK</sequence>
<dbReference type="EMBL" id="JAPRBD010000013">
    <property type="protein sequence ID" value="MCZ0690375.1"/>
    <property type="molecule type" value="Genomic_DNA"/>
</dbReference>
<dbReference type="AlphaFoldDB" id="A0A2N5NHH8"/>
<evidence type="ECO:0000313" key="8">
    <source>
        <dbReference type="EMBL" id="MDE1204443.1"/>
    </source>
</evidence>
<reference evidence="22 23" key="2">
    <citation type="submission" date="2018-08" db="EMBL/GenBank/DDBJ databases">
        <title>A genome reference for cultivated species of the human gut microbiota.</title>
        <authorList>
            <person name="Zou Y."/>
            <person name="Xue W."/>
            <person name="Luo G."/>
        </authorList>
    </citation>
    <scope>NUCLEOTIDE SEQUENCE [LARGE SCALE GENOMIC DNA]</scope>
    <source>
        <strain evidence="15 23">AF19-16AC</strain>
        <strain evidence="14 29">AF27-4BH</strain>
        <strain evidence="20 27">AF33-12</strain>
        <strain evidence="19 25">AM12-54</strain>
        <strain evidence="18 24">AM21-18</strain>
        <strain evidence="17 28">AM22-7AC</strain>
        <strain evidence="16 26">AM32-6</strain>
        <strain evidence="13 22">TF01-20-2</strain>
    </source>
</reference>
<reference evidence="8" key="7">
    <citation type="submission" date="2022-12" db="EMBL/GenBank/DDBJ databases">
        <title>Genome of R. gnavus strain RSHDN_120.</title>
        <authorList>
            <person name="Abdugheni R."/>
        </authorList>
    </citation>
    <scope>NUCLEOTIDE SEQUENCE</scope>
    <source>
        <strain evidence="8">RSHDN_120</strain>
    </source>
</reference>
<dbReference type="InterPro" id="IPR036388">
    <property type="entry name" value="WH-like_DNA-bd_sf"/>
</dbReference>
<dbReference type="EMBL" id="QRQE01000025">
    <property type="protein sequence ID" value="RHM74904.1"/>
    <property type="molecule type" value="Genomic_DNA"/>
</dbReference>
<reference evidence="9" key="3">
    <citation type="journal article" date="2020" name="Cell Host Microbe">
        <title>Functional and Genomic Variation between Human-Derived Isolates of Lachnospiraceae Reveals Inter- and Intra-Species Diversity.</title>
        <authorList>
            <person name="Sorbara M.T."/>
            <person name="Littmann E.R."/>
            <person name="Fontana E."/>
            <person name="Moody T.U."/>
            <person name="Kohout C.E."/>
            <person name="Gjonbalaj M."/>
            <person name="Eaton V."/>
            <person name="Seok R."/>
            <person name="Leiner I.M."/>
            <person name="Pamer E.G."/>
        </authorList>
    </citation>
    <scope>NUCLEOTIDE SEQUENCE</scope>
    <source>
        <strain evidence="11">MSK.11.9</strain>
        <strain evidence="10">MSK.15.32</strain>
        <strain evidence="9">MSK.22.53</strain>
    </source>
</reference>
<evidence type="ECO:0000313" key="25">
    <source>
        <dbReference type="Proteomes" id="UP000283992"/>
    </source>
</evidence>
<reference evidence="5" key="6">
    <citation type="submission" date="2022-11" db="EMBL/GenBank/DDBJ databases">
        <title>Temperate bacteriophages infecting mucin-degrading bacterium Ruminococcus gnavus from the human gut.</title>
        <authorList>
            <person name="Buttimer C."/>
        </authorList>
    </citation>
    <scope>NUCLEOTIDE SEQUENCE</scope>
    <source>
        <strain evidence="5">CCUG 52279</strain>
    </source>
</reference>
<evidence type="ECO:0000313" key="29">
    <source>
        <dbReference type="Proteomes" id="UP000286137"/>
    </source>
</evidence>
<dbReference type="Proteomes" id="UP001149331">
    <property type="component" value="Unassembled WGS sequence"/>
</dbReference>
<comment type="similarity">
    <text evidence="1">Belongs to the DprA/Smf family.</text>
</comment>
<evidence type="ECO:0000313" key="15">
    <source>
        <dbReference type="EMBL" id="RGT36822.1"/>
    </source>
</evidence>
<evidence type="ECO:0000313" key="22">
    <source>
        <dbReference type="Proteomes" id="UP000260808"/>
    </source>
</evidence>
<dbReference type="NCBIfam" id="TIGR00732">
    <property type="entry name" value="dprA"/>
    <property type="match status" value="1"/>
</dbReference>
<dbReference type="EMBL" id="JAAIRY010000022">
    <property type="protein sequence ID" value="NSI65988.1"/>
    <property type="molecule type" value="Genomic_DNA"/>
</dbReference>
<comment type="caution">
    <text evidence="12">The sequence shown here is derived from an EMBL/GenBank/DDBJ whole genome shotgun (WGS) entry which is preliminary data.</text>
</comment>
<dbReference type="Pfam" id="PF02481">
    <property type="entry name" value="DNA_processg_A"/>
    <property type="match status" value="1"/>
</dbReference>
<evidence type="ECO:0000313" key="26">
    <source>
        <dbReference type="Proteomes" id="UP000284472"/>
    </source>
</evidence>
<evidence type="ECO:0000313" key="21">
    <source>
        <dbReference type="Proteomes" id="UP000234849"/>
    </source>
</evidence>
<dbReference type="Proteomes" id="UP001296581">
    <property type="component" value="Unassembled WGS sequence"/>
</dbReference>
<dbReference type="Gene3D" id="1.10.10.10">
    <property type="entry name" value="Winged helix-like DNA-binding domain superfamily/Winged helix DNA-binding domain"/>
    <property type="match status" value="1"/>
</dbReference>
<dbReference type="EMBL" id="QRWQ01000015">
    <property type="protein sequence ID" value="RGT36822.1"/>
    <property type="molecule type" value="Genomic_DNA"/>
</dbReference>
<dbReference type="EMBL" id="JAAIRV010000007">
    <property type="protein sequence ID" value="NSI57908.1"/>
    <property type="molecule type" value="Genomic_DNA"/>
</dbReference>
<dbReference type="Proteomes" id="UP000260808">
    <property type="component" value="Unassembled WGS sequence"/>
</dbReference>
<evidence type="ECO:0000313" key="27">
    <source>
        <dbReference type="Proteomes" id="UP000285610"/>
    </source>
</evidence>
<reference evidence="6" key="8">
    <citation type="submission" date="2023-01" db="EMBL/GenBank/DDBJ databases">
        <title>Human gut microbiome strain richness.</title>
        <authorList>
            <person name="Chen-Liaw A."/>
        </authorList>
    </citation>
    <scope>NUCLEOTIDE SEQUENCE</scope>
    <source>
        <strain evidence="7">1001217st1_A9_1001217B_191108</strain>
        <strain evidence="6">RTP21484st1_H11_RTP21484_190118</strain>
    </source>
</reference>
<reference evidence="12 21" key="1">
    <citation type="journal article" date="2017" name="Genome Med.">
        <title>A novel Ruminococcus gnavus clade enriched in inflammatory bowel disease patients.</title>
        <authorList>
            <person name="Hall A.B."/>
            <person name="Yassour M."/>
            <person name="Sauk J."/>
            <person name="Garner A."/>
            <person name="Jiang X."/>
            <person name="Arthur T."/>
            <person name="Lagoudas G.K."/>
            <person name="Vatanen T."/>
            <person name="Fornelos N."/>
            <person name="Wilson R."/>
            <person name="Bertha M."/>
            <person name="Cohen M."/>
            <person name="Garber J."/>
            <person name="Khalili H."/>
            <person name="Gevers D."/>
            <person name="Ananthakrishnan A.N."/>
            <person name="Kugathasan S."/>
            <person name="Lander E.S."/>
            <person name="Blainey P."/>
            <person name="Vlamakis H."/>
            <person name="Xavier R.J."/>
            <person name="Huttenhower C."/>
        </authorList>
    </citation>
    <scope>NUCLEOTIDE SEQUENCE [LARGE SCALE GENOMIC DNA]</scope>
    <source>
        <strain evidence="12 21">RJX1118</strain>
    </source>
</reference>
<dbReference type="Proteomes" id="UP000284472">
    <property type="component" value="Unassembled WGS sequence"/>
</dbReference>
<dbReference type="EMBL" id="JAPZEG010000016">
    <property type="protein sequence ID" value="MDE1204443.1"/>
    <property type="molecule type" value="Genomic_DNA"/>
</dbReference>
<dbReference type="InterPro" id="IPR003488">
    <property type="entry name" value="DprA"/>
</dbReference>
<evidence type="ECO:0000256" key="1">
    <source>
        <dbReference type="ARBA" id="ARBA00006525"/>
    </source>
</evidence>
<dbReference type="STRING" id="33038.GCA_900067245_01019"/>
<evidence type="ECO:0000313" key="9">
    <source>
        <dbReference type="EMBL" id="NSI19389.1"/>
    </source>
</evidence>
<proteinExistence type="inferred from homology"/>
<organism evidence="12 21">
    <name type="scientific">Mediterraneibacter gnavus</name>
    <name type="common">Ruminococcus gnavus</name>
    <dbReference type="NCBI Taxonomy" id="33038"/>
    <lineage>
        <taxon>Bacteria</taxon>
        <taxon>Bacillati</taxon>
        <taxon>Bacillota</taxon>
        <taxon>Clostridia</taxon>
        <taxon>Lachnospirales</taxon>
        <taxon>Lachnospiraceae</taxon>
        <taxon>Mediterraneibacter</taxon>
    </lineage>
</organism>
<dbReference type="GO" id="GO:0009294">
    <property type="term" value="P:DNA-mediated transformation"/>
    <property type="evidence" value="ECO:0007669"/>
    <property type="project" value="InterPro"/>
</dbReference>
<dbReference type="EMBL" id="JAQMLA010000033">
    <property type="protein sequence ID" value="MDB8687312.1"/>
    <property type="molecule type" value="Genomic_DNA"/>
</dbReference>
<name>A0A2N5NHH8_MEDGN</name>
<evidence type="ECO:0000313" key="16">
    <source>
        <dbReference type="EMBL" id="RHD07562.1"/>
    </source>
</evidence>
<dbReference type="Proteomes" id="UP001076974">
    <property type="component" value="Unassembled WGS sequence"/>
</dbReference>
<evidence type="ECO:0000313" key="7">
    <source>
        <dbReference type="EMBL" id="MDB8740037.1"/>
    </source>
</evidence>
<dbReference type="EMBL" id="QSSX01000028">
    <property type="protein sequence ID" value="RGM21361.1"/>
    <property type="molecule type" value="Genomic_DNA"/>
</dbReference>
<dbReference type="Proteomes" id="UP000286137">
    <property type="component" value="Unassembled WGS sequence"/>
</dbReference>
<dbReference type="Proteomes" id="UP001211731">
    <property type="component" value="Unassembled WGS sequence"/>
</dbReference>
<feature type="domain" description="Smf/DprA SLOG" evidence="2">
    <location>
        <begin position="76"/>
        <end position="285"/>
    </location>
</feature>
<dbReference type="InterPro" id="IPR041614">
    <property type="entry name" value="DprA_WH"/>
</dbReference>
<dbReference type="Proteomes" id="UP000283992">
    <property type="component" value="Unassembled WGS sequence"/>
</dbReference>
<feature type="domain" description="DprA winged helix" evidence="3">
    <location>
        <begin position="300"/>
        <end position="349"/>
    </location>
</feature>
<dbReference type="Proteomes" id="UP001212160">
    <property type="component" value="Unassembled WGS sequence"/>
</dbReference>
<dbReference type="EMBL" id="NIHM01000012">
    <property type="protein sequence ID" value="PLT54555.1"/>
    <property type="molecule type" value="Genomic_DNA"/>
</dbReference>
<evidence type="ECO:0000313" key="13">
    <source>
        <dbReference type="EMBL" id="RGM21361.1"/>
    </source>
</evidence>
<evidence type="ECO:0000259" key="3">
    <source>
        <dbReference type="Pfam" id="PF17782"/>
    </source>
</evidence>
<dbReference type="Pfam" id="PF17782">
    <property type="entry name" value="WHD_DprA"/>
    <property type="match status" value="1"/>
</dbReference>
<evidence type="ECO:0000313" key="11">
    <source>
        <dbReference type="EMBL" id="NSI65988.1"/>
    </source>
</evidence>
<evidence type="ECO:0000313" key="28">
    <source>
        <dbReference type="Proteomes" id="UP000285697"/>
    </source>
</evidence>
<evidence type="ECO:0000313" key="19">
    <source>
        <dbReference type="EMBL" id="RHJ10480.1"/>
    </source>
</evidence>
<gene>
    <name evidence="12" type="primary">dprA</name>
    <name evidence="12" type="ORF">CDL18_09795</name>
    <name evidence="19" type="ORF">DW142_11310</name>
    <name evidence="18" type="ORF">DW243_13250</name>
    <name evidence="17" type="ORF">DW270_09325</name>
    <name evidence="16" type="ORF">DW812_05825</name>
    <name evidence="15" type="ORF">DWX36_13330</name>
    <name evidence="14" type="ORF">DWY88_10595</name>
    <name evidence="20" type="ORF">DWZ50_10640</name>
    <name evidence="13" type="ORF">DXC31_11445</name>
    <name evidence="9" type="ORF">G4958_08530</name>
    <name evidence="11" type="ORF">G4981_11990</name>
    <name evidence="10" type="ORF">G4993_05775</name>
    <name evidence="4" type="ORF">LIQ08_14180</name>
    <name evidence="8" type="ORF">O4N78_12870</name>
    <name evidence="5" type="ORF">OZZ16_10715</name>
    <name evidence="7" type="ORF">PNU63_14860</name>
    <name evidence="6" type="ORF">PNW85_11595</name>
</gene>
<dbReference type="EMBL" id="JAQMLR010000019">
    <property type="protein sequence ID" value="MDB8740037.1"/>
    <property type="molecule type" value="Genomic_DNA"/>
</dbReference>